<reference evidence="1" key="1">
    <citation type="journal article" date="2014" name="Front. Microbiol.">
        <title>High frequency of phylogenetically diverse reductive dehalogenase-homologous genes in deep subseafloor sedimentary metagenomes.</title>
        <authorList>
            <person name="Kawai M."/>
            <person name="Futagami T."/>
            <person name="Toyoda A."/>
            <person name="Takaki Y."/>
            <person name="Nishi S."/>
            <person name="Hori S."/>
            <person name="Arai W."/>
            <person name="Tsubouchi T."/>
            <person name="Morono Y."/>
            <person name="Uchiyama I."/>
            <person name="Ito T."/>
            <person name="Fujiyama A."/>
            <person name="Inagaki F."/>
            <person name="Takami H."/>
        </authorList>
    </citation>
    <scope>NUCLEOTIDE SEQUENCE</scope>
    <source>
        <strain evidence="1">Expedition CK06-06</strain>
    </source>
</reference>
<dbReference type="EMBL" id="BARV01007419">
    <property type="protein sequence ID" value="GAI07723.1"/>
    <property type="molecule type" value="Genomic_DNA"/>
</dbReference>
<evidence type="ECO:0008006" key="2">
    <source>
        <dbReference type="Google" id="ProtNLM"/>
    </source>
</evidence>
<proteinExistence type="predicted"/>
<gene>
    <name evidence="1" type="ORF">S06H3_15109</name>
</gene>
<dbReference type="AlphaFoldDB" id="X1KM18"/>
<name>X1KM18_9ZZZZ</name>
<evidence type="ECO:0000313" key="1">
    <source>
        <dbReference type="EMBL" id="GAI07723.1"/>
    </source>
</evidence>
<comment type="caution">
    <text evidence="1">The sequence shown here is derived from an EMBL/GenBank/DDBJ whole genome shotgun (WGS) entry which is preliminary data.</text>
</comment>
<dbReference type="GO" id="GO:0006400">
    <property type="term" value="P:tRNA modification"/>
    <property type="evidence" value="ECO:0007669"/>
    <property type="project" value="InterPro"/>
</dbReference>
<feature type="non-terminal residue" evidence="1">
    <location>
        <position position="1"/>
    </location>
</feature>
<dbReference type="SUPFAM" id="SSF51713">
    <property type="entry name" value="tRNA-guanine transglycosylase"/>
    <property type="match status" value="1"/>
</dbReference>
<organism evidence="1">
    <name type="scientific">marine sediment metagenome</name>
    <dbReference type="NCBI Taxonomy" id="412755"/>
    <lineage>
        <taxon>unclassified sequences</taxon>
        <taxon>metagenomes</taxon>
        <taxon>ecological metagenomes</taxon>
    </lineage>
</organism>
<dbReference type="Gene3D" id="3.20.20.105">
    <property type="entry name" value="Queuine tRNA-ribosyltransferase-like"/>
    <property type="match status" value="1"/>
</dbReference>
<dbReference type="InterPro" id="IPR036511">
    <property type="entry name" value="TGT-like_sf"/>
</dbReference>
<accession>X1KM18</accession>
<protein>
    <recommendedName>
        <fullName evidence="2">tRNA-guanine(15) transglycosylase-like domain-containing protein</fullName>
    </recommendedName>
</protein>
<sequence>HAGNWWNIKNPEKRSKEVILAQQMKLANENTIGFMSKNVQPGDLDLKVEEDRLKKIYSKKINYDKFLYWLLDSSKLIKYYKKNLEYANWARKNNNSTIPIYCSIQVNNYESAREWFEKASNDGHNHFCIGVSEFLKYPKYKKEGIRRLFEIGLGIRDVIKENAKVHFSGVASYYLIPILAYFGISSFDGSTPVTSALAYGTIFNENGYSLRASVLKDNFKKREKFFATTNKCKCEVCNRKNIKQIVNTFIKDRKSRVIHNLSIWRNLVSKLNSNKNNLKKFLETLDSRINSRYFKGLLKIKDDVLKKYD</sequence>